<proteinExistence type="predicted"/>
<comment type="caution">
    <text evidence="2">The sequence shown here is derived from an EMBL/GenBank/DDBJ whole genome shotgun (WGS) entry which is preliminary data.</text>
</comment>
<evidence type="ECO:0000256" key="1">
    <source>
        <dbReference type="SAM" id="MobiDB-lite"/>
    </source>
</evidence>
<protein>
    <submittedName>
        <fullName evidence="2">Uncharacterized protein</fullName>
    </submittedName>
</protein>
<dbReference type="AlphaFoldDB" id="A0AAV1SM14"/>
<dbReference type="Proteomes" id="UP001314170">
    <property type="component" value="Unassembled WGS sequence"/>
</dbReference>
<sequence>MNTRLEIPVSPHFFGENFVTSRPVKDCNTVGVTSLGPSKTMLLSFPKIGQEPSVLEEPVNTGNKIRGHQPLNKCPKPPDPSLAHQANPMEIGLVKVKRVKRMAMEISKEVGDGFGECARQVFVHLLSEMMGESWV</sequence>
<reference evidence="2 3" key="1">
    <citation type="submission" date="2024-01" db="EMBL/GenBank/DDBJ databases">
        <authorList>
            <person name="Waweru B."/>
        </authorList>
    </citation>
    <scope>NUCLEOTIDE SEQUENCE [LARGE SCALE GENOMIC DNA]</scope>
</reference>
<organism evidence="2 3">
    <name type="scientific">Dovyalis caffra</name>
    <dbReference type="NCBI Taxonomy" id="77055"/>
    <lineage>
        <taxon>Eukaryota</taxon>
        <taxon>Viridiplantae</taxon>
        <taxon>Streptophyta</taxon>
        <taxon>Embryophyta</taxon>
        <taxon>Tracheophyta</taxon>
        <taxon>Spermatophyta</taxon>
        <taxon>Magnoliopsida</taxon>
        <taxon>eudicotyledons</taxon>
        <taxon>Gunneridae</taxon>
        <taxon>Pentapetalae</taxon>
        <taxon>rosids</taxon>
        <taxon>fabids</taxon>
        <taxon>Malpighiales</taxon>
        <taxon>Salicaceae</taxon>
        <taxon>Flacourtieae</taxon>
        <taxon>Dovyalis</taxon>
    </lineage>
</organism>
<keyword evidence="3" id="KW-1185">Reference proteome</keyword>
<name>A0AAV1SM14_9ROSI</name>
<evidence type="ECO:0000313" key="3">
    <source>
        <dbReference type="Proteomes" id="UP001314170"/>
    </source>
</evidence>
<gene>
    <name evidence="2" type="ORF">DCAF_LOCUS24201</name>
</gene>
<accession>A0AAV1SM14</accession>
<feature type="region of interest" description="Disordered" evidence="1">
    <location>
        <begin position="54"/>
        <end position="83"/>
    </location>
</feature>
<evidence type="ECO:0000313" key="2">
    <source>
        <dbReference type="EMBL" id="CAK7352394.1"/>
    </source>
</evidence>
<dbReference type="EMBL" id="CAWUPB010001194">
    <property type="protein sequence ID" value="CAK7352394.1"/>
    <property type="molecule type" value="Genomic_DNA"/>
</dbReference>